<evidence type="ECO:0000256" key="3">
    <source>
        <dbReference type="ARBA" id="ARBA00022519"/>
    </source>
</evidence>
<evidence type="ECO:0000256" key="5">
    <source>
        <dbReference type="ARBA" id="ARBA00022989"/>
    </source>
</evidence>
<reference evidence="10 11" key="1">
    <citation type="submission" date="2014-08" db="EMBL/GenBank/DDBJ databases">
        <authorList>
            <person name="Chen Y.-H."/>
        </authorList>
    </citation>
    <scope>NUCLEOTIDE SEQUENCE [LARGE SCALE GENOMIC DNA]</scope>
</reference>
<evidence type="ECO:0000313" key="10">
    <source>
        <dbReference type="EMBL" id="CDZ35277.1"/>
    </source>
</evidence>
<dbReference type="GO" id="GO:0004252">
    <property type="term" value="F:serine-type endopeptidase activity"/>
    <property type="evidence" value="ECO:0007669"/>
    <property type="project" value="InterPro"/>
</dbReference>
<feature type="transmembrane region" description="Helical" evidence="8">
    <location>
        <begin position="61"/>
        <end position="80"/>
    </location>
</feature>
<gene>
    <name evidence="10" type="ORF">NGAL_HAMBI1145_27630</name>
</gene>
<feature type="transmembrane region" description="Helical" evidence="8">
    <location>
        <begin position="150"/>
        <end position="168"/>
    </location>
</feature>
<dbReference type="AlphaFoldDB" id="A0A0T7FJU1"/>
<dbReference type="EMBL" id="CCRH01000007">
    <property type="protein sequence ID" value="CDZ35277.1"/>
    <property type="molecule type" value="Genomic_DNA"/>
</dbReference>
<dbReference type="PANTHER" id="PTHR43066">
    <property type="entry name" value="RHOMBOID-RELATED PROTEIN"/>
    <property type="match status" value="1"/>
</dbReference>
<dbReference type="Proteomes" id="UP000046176">
    <property type="component" value="Unassembled WGS sequence"/>
</dbReference>
<dbReference type="SUPFAM" id="SSF144091">
    <property type="entry name" value="Rhomboid-like"/>
    <property type="match status" value="1"/>
</dbReference>
<feature type="transmembrane region" description="Helical" evidence="8">
    <location>
        <begin position="223"/>
        <end position="245"/>
    </location>
</feature>
<proteinExistence type="predicted"/>
<feature type="transmembrane region" description="Helical" evidence="8">
    <location>
        <begin position="119"/>
        <end position="138"/>
    </location>
</feature>
<name>A0A0T7FJU1_NEOGA</name>
<accession>A0A0T7FJU1</accession>
<dbReference type="InterPro" id="IPR022764">
    <property type="entry name" value="Peptidase_S54_rhomboid_dom"/>
</dbReference>
<evidence type="ECO:0000256" key="6">
    <source>
        <dbReference type="ARBA" id="ARBA00023136"/>
    </source>
</evidence>
<protein>
    <submittedName>
        <fullName evidence="10">Rhomboid family protein</fullName>
    </submittedName>
</protein>
<comment type="subcellular location">
    <subcellularLocation>
        <location evidence="1">Membrane</location>
        <topology evidence="1">Multi-pass membrane protein</topology>
    </subcellularLocation>
</comment>
<dbReference type="PANTHER" id="PTHR43066:SF26">
    <property type="entry name" value="RHOMBOID PROTEASE GLPG"/>
    <property type="match status" value="1"/>
</dbReference>
<evidence type="ECO:0000259" key="9">
    <source>
        <dbReference type="Pfam" id="PF01694"/>
    </source>
</evidence>
<keyword evidence="3" id="KW-0997">Cell inner membrane</keyword>
<evidence type="ECO:0000256" key="1">
    <source>
        <dbReference type="ARBA" id="ARBA00004141"/>
    </source>
</evidence>
<feature type="transmembrane region" description="Helical" evidence="8">
    <location>
        <begin position="251"/>
        <end position="270"/>
    </location>
</feature>
<keyword evidence="4 8" id="KW-0812">Transmembrane</keyword>
<feature type="transmembrane region" description="Helical" evidence="8">
    <location>
        <begin position="174"/>
        <end position="195"/>
    </location>
</feature>
<evidence type="ECO:0000256" key="7">
    <source>
        <dbReference type="SAM" id="MobiDB-lite"/>
    </source>
</evidence>
<dbReference type="GO" id="GO:0016020">
    <property type="term" value="C:membrane"/>
    <property type="evidence" value="ECO:0007669"/>
    <property type="project" value="UniProtKB-SubCell"/>
</dbReference>
<sequence length="283" mass="31376">MTVIPARFHLNGCSYMAVGHSAGNEKTEGTGMNDGPDMANEQPEADDDAERAQPIFNLPRSLVVTLALLAVIYIVQDYVLDEDTRAYMVVNLAFTPLRYVYPLREQGFAWAWTPVTYSLLHGGIEHILFNALWLMAFGAPVVRRIGTLRYVIFWILSAVAAAFFHAALNWGNETLLIGASGVVSALMGAACRFAFPERRGYDRTHGHLYPRQSILGSFRNRTVVIFTAMWFAGNLLIAFGVTLFGADMGPIAWDAHIGGFLFGFLLFGLFDPLPRRVMPLARP</sequence>
<keyword evidence="5 8" id="KW-1133">Transmembrane helix</keyword>
<evidence type="ECO:0000256" key="4">
    <source>
        <dbReference type="ARBA" id="ARBA00022692"/>
    </source>
</evidence>
<keyword evidence="2" id="KW-1003">Cell membrane</keyword>
<dbReference type="Pfam" id="PF01694">
    <property type="entry name" value="Rhomboid"/>
    <property type="match status" value="1"/>
</dbReference>
<keyword evidence="6 8" id="KW-0472">Membrane</keyword>
<dbReference type="InterPro" id="IPR035952">
    <property type="entry name" value="Rhomboid-like_sf"/>
</dbReference>
<evidence type="ECO:0000256" key="8">
    <source>
        <dbReference type="SAM" id="Phobius"/>
    </source>
</evidence>
<feature type="domain" description="Peptidase S54 rhomboid" evidence="9">
    <location>
        <begin position="111"/>
        <end position="266"/>
    </location>
</feature>
<evidence type="ECO:0000256" key="2">
    <source>
        <dbReference type="ARBA" id="ARBA00022475"/>
    </source>
</evidence>
<feature type="region of interest" description="Disordered" evidence="7">
    <location>
        <begin position="24"/>
        <end position="46"/>
    </location>
</feature>
<dbReference type="Gene3D" id="1.20.1540.10">
    <property type="entry name" value="Rhomboid-like"/>
    <property type="match status" value="1"/>
</dbReference>
<evidence type="ECO:0000313" key="11">
    <source>
        <dbReference type="Proteomes" id="UP000046176"/>
    </source>
</evidence>
<organism evidence="10 11">
    <name type="scientific">Neorhizobium galegae bv. officinalis</name>
    <dbReference type="NCBI Taxonomy" id="323656"/>
    <lineage>
        <taxon>Bacteria</taxon>
        <taxon>Pseudomonadati</taxon>
        <taxon>Pseudomonadota</taxon>
        <taxon>Alphaproteobacteria</taxon>
        <taxon>Hyphomicrobiales</taxon>
        <taxon>Rhizobiaceae</taxon>
        <taxon>Rhizobium/Agrobacterium group</taxon>
        <taxon>Neorhizobium</taxon>
    </lineage>
</organism>